<dbReference type="PROSITE" id="PS51686">
    <property type="entry name" value="SAM_MT_RSMB_NOP"/>
    <property type="match status" value="1"/>
</dbReference>
<dbReference type="InterPro" id="IPR035926">
    <property type="entry name" value="NusB-like_sf"/>
</dbReference>
<dbReference type="AlphaFoldDB" id="A0A0M0HS96"/>
<keyword evidence="11 16" id="KW-0694">RNA-binding</keyword>
<dbReference type="InterPro" id="IPR023267">
    <property type="entry name" value="RCMT"/>
</dbReference>
<keyword evidence="6" id="KW-0690">Ribosome biogenesis</keyword>
<dbReference type="RefSeq" id="WP_053394374.1">
    <property type="nucleotide sequence ID" value="NZ_LHPJ01000003.1"/>
</dbReference>
<dbReference type="NCBIfam" id="NF011494">
    <property type="entry name" value="PRK14902.1"/>
    <property type="match status" value="1"/>
</dbReference>
<evidence type="ECO:0000256" key="6">
    <source>
        <dbReference type="ARBA" id="ARBA00022517"/>
    </source>
</evidence>
<dbReference type="PANTHER" id="PTHR22807">
    <property type="entry name" value="NOP2 YEAST -RELATED NOL1/NOP2/FMU SUN DOMAIN-CONTAINING"/>
    <property type="match status" value="1"/>
</dbReference>
<accession>A0A0M0HS96</accession>
<comment type="catalytic activity">
    <reaction evidence="14">
        <text>cytidine(967) in 16S rRNA + S-adenosyl-L-methionine = 5-methylcytidine(967) in 16S rRNA + S-adenosyl-L-homocysteine + H(+)</text>
        <dbReference type="Rhea" id="RHEA:42748"/>
        <dbReference type="Rhea" id="RHEA-COMP:10219"/>
        <dbReference type="Rhea" id="RHEA-COMP:10220"/>
        <dbReference type="ChEBI" id="CHEBI:15378"/>
        <dbReference type="ChEBI" id="CHEBI:57856"/>
        <dbReference type="ChEBI" id="CHEBI:59789"/>
        <dbReference type="ChEBI" id="CHEBI:74483"/>
        <dbReference type="ChEBI" id="CHEBI:82748"/>
        <dbReference type="EC" id="2.1.1.176"/>
    </reaction>
</comment>
<dbReference type="CDD" id="cd02440">
    <property type="entry name" value="AdoMet_MTases"/>
    <property type="match status" value="1"/>
</dbReference>
<dbReference type="GO" id="GO:0003723">
    <property type="term" value="F:RNA binding"/>
    <property type="evidence" value="ECO:0007669"/>
    <property type="project" value="UniProtKB-UniRule"/>
</dbReference>
<dbReference type="InterPro" id="IPR054728">
    <property type="entry name" value="RsmB-like_ferredoxin"/>
</dbReference>
<keyword evidence="9 16" id="KW-0808">Transferase</keyword>
<dbReference type="PANTHER" id="PTHR22807:SF61">
    <property type="entry name" value="NOL1_NOP2_SUN FAMILY PROTEIN _ ANTITERMINATION NUSB DOMAIN-CONTAINING PROTEIN"/>
    <property type="match status" value="1"/>
</dbReference>
<feature type="binding site" evidence="16">
    <location>
        <position position="300"/>
    </location>
    <ligand>
        <name>S-adenosyl-L-methionine</name>
        <dbReference type="ChEBI" id="CHEBI:59789"/>
    </ligand>
</feature>
<dbReference type="FunFam" id="3.40.50.150:FF:000022">
    <property type="entry name" value="Ribosomal RNA small subunit methyltransferase B"/>
    <property type="match status" value="1"/>
</dbReference>
<evidence type="ECO:0000313" key="18">
    <source>
        <dbReference type="EMBL" id="KOO04939.1"/>
    </source>
</evidence>
<evidence type="ECO:0000256" key="13">
    <source>
        <dbReference type="ARBA" id="ARBA00031088"/>
    </source>
</evidence>
<dbReference type="PROSITE" id="PS01153">
    <property type="entry name" value="NOL1_NOP2_SUN"/>
    <property type="match status" value="1"/>
</dbReference>
<proteinExistence type="inferred from homology"/>
<evidence type="ECO:0000259" key="17">
    <source>
        <dbReference type="PROSITE" id="PS51686"/>
    </source>
</evidence>
<dbReference type="Gene3D" id="3.30.70.1170">
    <property type="entry name" value="Sun protein, domain 3"/>
    <property type="match status" value="1"/>
</dbReference>
<dbReference type="Proteomes" id="UP000037515">
    <property type="component" value="Unassembled WGS sequence"/>
</dbReference>
<dbReference type="NCBIfam" id="TIGR00563">
    <property type="entry name" value="rsmB"/>
    <property type="match status" value="1"/>
</dbReference>
<dbReference type="GO" id="GO:0070475">
    <property type="term" value="P:rRNA base methylation"/>
    <property type="evidence" value="ECO:0007669"/>
    <property type="project" value="TreeGrafter"/>
</dbReference>
<dbReference type="EC" id="2.1.1.176" evidence="4"/>
<dbReference type="Gene3D" id="1.10.940.10">
    <property type="entry name" value="NusB-like"/>
    <property type="match status" value="1"/>
</dbReference>
<dbReference type="Gene3D" id="1.10.287.730">
    <property type="entry name" value="Helix hairpin bin"/>
    <property type="match status" value="1"/>
</dbReference>
<dbReference type="InterPro" id="IPR048019">
    <property type="entry name" value="RsmB-like_N"/>
</dbReference>
<evidence type="ECO:0000313" key="19">
    <source>
        <dbReference type="Proteomes" id="UP000037515"/>
    </source>
</evidence>
<protein>
    <recommendedName>
        <fullName evidence="15">Ribosomal RNA small subunit methyltransferase B</fullName>
        <ecNumber evidence="4">2.1.1.176</ecNumber>
    </recommendedName>
    <alternativeName>
        <fullName evidence="12">16S rRNA m5C967 methyltransferase</fullName>
    </alternativeName>
    <alternativeName>
        <fullName evidence="13">rRNA (cytosine-C(5)-)-methyltransferase RsmB</fullName>
    </alternativeName>
</protein>
<dbReference type="InterPro" id="IPR004573">
    <property type="entry name" value="rRNA_ssu_MeTfrase_B"/>
</dbReference>
<dbReference type="SUPFAM" id="SSF53335">
    <property type="entry name" value="S-adenosyl-L-methionine-dependent methyltransferases"/>
    <property type="match status" value="1"/>
</dbReference>
<dbReference type="InterPro" id="IPR006027">
    <property type="entry name" value="NusB_RsmB_TIM44"/>
</dbReference>
<feature type="binding site" evidence="16">
    <location>
        <position position="319"/>
    </location>
    <ligand>
        <name>S-adenosyl-L-methionine</name>
        <dbReference type="ChEBI" id="CHEBI:59789"/>
    </ligand>
</feature>
<dbReference type="Pfam" id="PF22458">
    <property type="entry name" value="RsmF-B_ferredox"/>
    <property type="match status" value="1"/>
</dbReference>
<evidence type="ECO:0000256" key="1">
    <source>
        <dbReference type="ARBA" id="ARBA00002724"/>
    </source>
</evidence>
<evidence type="ECO:0000256" key="15">
    <source>
        <dbReference type="ARBA" id="ARBA00067267"/>
    </source>
</evidence>
<dbReference type="CDD" id="cd00620">
    <property type="entry name" value="Methyltransferase_Sun"/>
    <property type="match status" value="1"/>
</dbReference>
<dbReference type="Pfam" id="PF01029">
    <property type="entry name" value="NusB"/>
    <property type="match status" value="1"/>
</dbReference>
<dbReference type="GO" id="GO:0005829">
    <property type="term" value="C:cytosol"/>
    <property type="evidence" value="ECO:0007669"/>
    <property type="project" value="TreeGrafter"/>
</dbReference>
<organism evidence="18 19">
    <name type="scientific">Vibrio nereis</name>
    <dbReference type="NCBI Taxonomy" id="693"/>
    <lineage>
        <taxon>Bacteria</taxon>
        <taxon>Pseudomonadati</taxon>
        <taxon>Pseudomonadota</taxon>
        <taxon>Gammaproteobacteria</taxon>
        <taxon>Vibrionales</taxon>
        <taxon>Vibrionaceae</taxon>
        <taxon>Vibrio</taxon>
    </lineage>
</organism>
<comment type="similarity">
    <text evidence="3 16">Belongs to the class I-like SAM-binding methyltransferase superfamily. RsmB/NOP family.</text>
</comment>
<comment type="caution">
    <text evidence="18">The sequence shown here is derived from an EMBL/GenBank/DDBJ whole genome shotgun (WGS) entry which is preliminary data.</text>
</comment>
<evidence type="ECO:0000256" key="4">
    <source>
        <dbReference type="ARBA" id="ARBA00012140"/>
    </source>
</evidence>
<evidence type="ECO:0000256" key="7">
    <source>
        <dbReference type="ARBA" id="ARBA00022552"/>
    </source>
</evidence>
<feature type="domain" description="SAM-dependent MTase RsmB/NOP-type" evidence="17">
    <location>
        <begin position="161"/>
        <end position="425"/>
    </location>
</feature>
<dbReference type="InterPro" id="IPR029063">
    <property type="entry name" value="SAM-dependent_MTases_sf"/>
</dbReference>
<sequence>MNVRAAAANVLFLVVDKGHSLSSALPAAQQKVRPRDHALLQEICFGALRYLPRLESIANELMDKPLKGKQRVFHHLILVGIYQLSFMRIPAHAAVGETVEGTKELKGPRLRGLINAVLRNYQRNQEELDAMAVSHDAGKYGHPSWLLKLLKSSYPEQWESIVEANNNKAPMWLRVNHQHHTRDEYQTLLKNENIDSTAHSEANDALRLAAPCDVTLLPGFDKGWVSVQDAAAQLSINYLTPQDGELILDCCAAPGGKTAHILERTQGCDVVAIDCDETRLKRVHENLERLKLQAKVICGDARNPQDWWQGEQFDRILLDAPCSATGVIRRHPDIKWLRRGEDIAALAELQSEILDAMWQQLKPGGTLVYATCSITPQENKEQVKAFLTRTTDAQLEGSDAENPGRQILPGEEGMDGFYYAILKKNA</sequence>
<feature type="binding site" evidence="16">
    <location>
        <begin position="251"/>
        <end position="257"/>
    </location>
    <ligand>
        <name>S-adenosyl-L-methionine</name>
        <dbReference type="ChEBI" id="CHEBI:59789"/>
    </ligand>
</feature>
<dbReference type="GO" id="GO:0009383">
    <property type="term" value="F:rRNA (cytosine-C5-)-methyltransferase activity"/>
    <property type="evidence" value="ECO:0007669"/>
    <property type="project" value="TreeGrafter"/>
</dbReference>
<dbReference type="FunFam" id="1.10.940.10:FF:000002">
    <property type="entry name" value="Ribosomal RNA small subunit methyltransferase B"/>
    <property type="match status" value="1"/>
</dbReference>
<evidence type="ECO:0000256" key="5">
    <source>
        <dbReference type="ARBA" id="ARBA00022490"/>
    </source>
</evidence>
<evidence type="ECO:0000256" key="10">
    <source>
        <dbReference type="ARBA" id="ARBA00022691"/>
    </source>
</evidence>
<comment type="function">
    <text evidence="1">Specifically methylates the cytosine at position 967 (m5C967) of 16S rRNA.</text>
</comment>
<dbReference type="Gene3D" id="3.40.50.150">
    <property type="entry name" value="Vaccinia Virus protein VP39"/>
    <property type="match status" value="1"/>
</dbReference>
<keyword evidence="5" id="KW-0963">Cytoplasm</keyword>
<evidence type="ECO:0000256" key="3">
    <source>
        <dbReference type="ARBA" id="ARBA00007494"/>
    </source>
</evidence>
<comment type="subcellular location">
    <subcellularLocation>
        <location evidence="2">Cytoplasm</location>
    </subcellularLocation>
</comment>
<dbReference type="SUPFAM" id="SSF48013">
    <property type="entry name" value="NusB-like"/>
    <property type="match status" value="1"/>
</dbReference>
<dbReference type="InterPro" id="IPR049560">
    <property type="entry name" value="MeTrfase_RsmB-F_NOP2_cat"/>
</dbReference>
<dbReference type="GO" id="GO:0006355">
    <property type="term" value="P:regulation of DNA-templated transcription"/>
    <property type="evidence" value="ECO:0007669"/>
    <property type="project" value="InterPro"/>
</dbReference>
<evidence type="ECO:0000256" key="2">
    <source>
        <dbReference type="ARBA" id="ARBA00004496"/>
    </source>
</evidence>
<evidence type="ECO:0000256" key="14">
    <source>
        <dbReference type="ARBA" id="ARBA00047283"/>
    </source>
</evidence>
<keyword evidence="7" id="KW-0698">rRNA processing</keyword>
<dbReference type="STRING" id="693.AKJ17_03365"/>
<keyword evidence="10 16" id="KW-0949">S-adenosyl-L-methionine</keyword>
<evidence type="ECO:0000256" key="8">
    <source>
        <dbReference type="ARBA" id="ARBA00022603"/>
    </source>
</evidence>
<feature type="active site" description="Nucleophile" evidence="16">
    <location>
        <position position="372"/>
    </location>
</feature>
<dbReference type="InterPro" id="IPR001678">
    <property type="entry name" value="MeTrfase_RsmB-F_NOP2_dom"/>
</dbReference>
<dbReference type="OrthoDB" id="9810297at2"/>
<evidence type="ECO:0000256" key="11">
    <source>
        <dbReference type="ARBA" id="ARBA00022884"/>
    </source>
</evidence>
<dbReference type="InterPro" id="IPR018314">
    <property type="entry name" value="RsmB/NOL1/NOP2-like_CS"/>
</dbReference>
<dbReference type="PRINTS" id="PR02008">
    <property type="entry name" value="RCMTFAMILY"/>
</dbReference>
<keyword evidence="19" id="KW-1185">Reference proteome</keyword>
<dbReference type="Pfam" id="PF01189">
    <property type="entry name" value="Methyltr_RsmB-F"/>
    <property type="match status" value="1"/>
</dbReference>
<evidence type="ECO:0000256" key="16">
    <source>
        <dbReference type="PROSITE-ProRule" id="PRU01023"/>
    </source>
</evidence>
<evidence type="ECO:0000256" key="12">
    <source>
        <dbReference type="ARBA" id="ARBA00030399"/>
    </source>
</evidence>
<feature type="binding site" evidence="16">
    <location>
        <position position="274"/>
    </location>
    <ligand>
        <name>S-adenosyl-L-methionine</name>
        <dbReference type="ChEBI" id="CHEBI:59789"/>
    </ligand>
</feature>
<reference evidence="19" key="1">
    <citation type="submission" date="2015-08" db="EMBL/GenBank/DDBJ databases">
        <title>Vibrio galatheae sp. nov., a novel member of the Vibrionaceae family isolated from the Solomon Islands.</title>
        <authorList>
            <person name="Giubergia S."/>
            <person name="Machado H."/>
            <person name="Mateiu R.V."/>
            <person name="Gram L."/>
        </authorList>
    </citation>
    <scope>NUCLEOTIDE SEQUENCE [LARGE SCALE GENOMIC DNA]</scope>
    <source>
        <strain evidence="19">DSM 19584</strain>
    </source>
</reference>
<evidence type="ECO:0000256" key="9">
    <source>
        <dbReference type="ARBA" id="ARBA00022679"/>
    </source>
</evidence>
<gene>
    <name evidence="18" type="ORF">AKJ17_03365</name>
</gene>
<dbReference type="PATRIC" id="fig|693.5.peg.679"/>
<dbReference type="EMBL" id="LHPJ01000003">
    <property type="protein sequence ID" value="KOO04939.1"/>
    <property type="molecule type" value="Genomic_DNA"/>
</dbReference>
<dbReference type="FunFam" id="3.30.70.1170:FF:000002">
    <property type="entry name" value="Ribosomal RNA small subunit methyltransferase B"/>
    <property type="match status" value="1"/>
</dbReference>
<keyword evidence="8 16" id="KW-0489">Methyltransferase</keyword>
<dbReference type="NCBIfam" id="NF008149">
    <property type="entry name" value="PRK10901.1"/>
    <property type="match status" value="1"/>
</dbReference>
<name>A0A0M0HS96_VIBNE</name>